<keyword evidence="3" id="KW-1185">Reference proteome</keyword>
<feature type="region of interest" description="Disordered" evidence="1">
    <location>
        <begin position="240"/>
        <end position="264"/>
    </location>
</feature>
<sequence>MQQASSSLNTNNNGIASATTISTASTNDSNGNGKFSIVDLTDEVKLKTQLKGDKLLKVNKQFRSNTEFQANYFFFKTDKNDRKKRKNSSSHSVVTPTDDDFLSSSTSQYDAAAIHHDSSSANSNYSHKRRNTISGISLLQTTFNVSGLHHSDSMNQLYHSNNTNPQQQNLNSVTTATTATSELNGDDSHPLFIDTSAQSMYHSYSNDSIYTPTKVVRISSSYPNNFSYGGMTDSMMMDLNSNSNSSTPRSSYTSNNSGMISPPPNNAHNNLQRVQSFGGQPSAEFDFFTKLLELEGSNGNTSMFNVGGSNTQSGTSDSVHRQRRSSIRRASVSTPRGGSLNAVNANSNVHEPNSSQQTQSVVNMNSVDLSQLSQSFNYQQFKQRYASNHQPIKIPQQKANKMRIRETASSSYSYSPVSRTPVSSHSSNSDIPSYDFSSFLISESYQQEPSHNTVPMQQTPLDEISMIDTNQEDSMIGSFENVFLQDEDEETKQQERDENMDEFLSMFLP</sequence>
<feature type="compositionally biased region" description="Polar residues" evidence="1">
    <location>
        <begin position="331"/>
        <end position="360"/>
    </location>
</feature>
<feature type="compositionally biased region" description="Polar residues" evidence="1">
    <location>
        <begin position="302"/>
        <end position="317"/>
    </location>
</feature>
<dbReference type="AlphaFoldDB" id="D2VD52"/>
<accession>D2VD52</accession>
<proteinExistence type="predicted"/>
<reference evidence="2 3" key="1">
    <citation type="journal article" date="2010" name="Cell">
        <title>The genome of Naegleria gruberi illuminates early eukaryotic versatility.</title>
        <authorList>
            <person name="Fritz-Laylin L.K."/>
            <person name="Prochnik S.E."/>
            <person name="Ginger M.L."/>
            <person name="Dacks J.B."/>
            <person name="Carpenter M.L."/>
            <person name="Field M.C."/>
            <person name="Kuo A."/>
            <person name="Paredez A."/>
            <person name="Chapman J."/>
            <person name="Pham J."/>
            <person name="Shu S."/>
            <person name="Neupane R."/>
            <person name="Cipriano M."/>
            <person name="Mancuso J."/>
            <person name="Tu H."/>
            <person name="Salamov A."/>
            <person name="Lindquist E."/>
            <person name="Shapiro H."/>
            <person name="Lucas S."/>
            <person name="Grigoriev I.V."/>
            <person name="Cande W.Z."/>
            <person name="Fulton C."/>
            <person name="Rokhsar D.S."/>
            <person name="Dawson S.C."/>
        </authorList>
    </citation>
    <scope>NUCLEOTIDE SEQUENCE [LARGE SCALE GENOMIC DNA]</scope>
    <source>
        <strain evidence="2 3">NEG-M</strain>
    </source>
</reference>
<feature type="region of interest" description="Disordered" evidence="1">
    <location>
        <begin position="302"/>
        <end position="360"/>
    </location>
</feature>
<dbReference type="KEGG" id="ngr:NAEGRDRAFT_79523"/>
<feature type="region of interest" description="Disordered" evidence="1">
    <location>
        <begin position="410"/>
        <end position="429"/>
    </location>
</feature>
<dbReference type="OrthoDB" id="10559679at2759"/>
<dbReference type="GeneID" id="8857035"/>
<feature type="region of interest" description="Disordered" evidence="1">
    <location>
        <begin position="488"/>
        <end position="509"/>
    </location>
</feature>
<dbReference type="InParanoid" id="D2VD52"/>
<dbReference type="EMBL" id="GG738864">
    <property type="protein sequence ID" value="EFC45269.1"/>
    <property type="molecule type" value="Genomic_DNA"/>
</dbReference>
<evidence type="ECO:0000256" key="1">
    <source>
        <dbReference type="SAM" id="MobiDB-lite"/>
    </source>
</evidence>
<evidence type="ECO:0000313" key="3">
    <source>
        <dbReference type="Proteomes" id="UP000006671"/>
    </source>
</evidence>
<evidence type="ECO:0000313" key="2">
    <source>
        <dbReference type="EMBL" id="EFC45269.1"/>
    </source>
</evidence>
<gene>
    <name evidence="2" type="ORF">NAEGRDRAFT_79523</name>
</gene>
<dbReference type="VEuPathDB" id="AmoebaDB:NAEGRDRAFT_79523"/>
<feature type="compositionally biased region" description="Low complexity" evidence="1">
    <location>
        <begin position="410"/>
        <end position="424"/>
    </location>
</feature>
<feature type="region of interest" description="Disordered" evidence="1">
    <location>
        <begin position="80"/>
        <end position="103"/>
    </location>
</feature>
<dbReference type="RefSeq" id="XP_002678013.1">
    <property type="nucleotide sequence ID" value="XM_002677967.1"/>
</dbReference>
<name>D2VD52_NAEGR</name>
<feature type="compositionally biased region" description="Low complexity" evidence="1">
    <location>
        <begin position="240"/>
        <end position="257"/>
    </location>
</feature>
<protein>
    <submittedName>
        <fullName evidence="2">Predicted protein</fullName>
    </submittedName>
</protein>
<dbReference type="Proteomes" id="UP000006671">
    <property type="component" value="Unassembled WGS sequence"/>
</dbReference>
<organism evidence="3">
    <name type="scientific">Naegleria gruberi</name>
    <name type="common">Amoeba</name>
    <dbReference type="NCBI Taxonomy" id="5762"/>
    <lineage>
        <taxon>Eukaryota</taxon>
        <taxon>Discoba</taxon>
        <taxon>Heterolobosea</taxon>
        <taxon>Tetramitia</taxon>
        <taxon>Eutetramitia</taxon>
        <taxon>Vahlkampfiidae</taxon>
        <taxon>Naegleria</taxon>
    </lineage>
</organism>